<dbReference type="AlphaFoldDB" id="A0A7Y9RY59"/>
<sequence length="189" mass="20404">MQPTEPARGSLVRIEATKWGSRPHWVYEGRWLGRDHHGDWVGFPAGSRFTRPGRDYTAPYDQVALVPAPGPEAARRFLAAFHAPAGPVEVYVDVTTPPTWELDGAVPVVRAVDLDLDVVRGSTGRVWVDDEDEFAEHRVTLGYPDHLVAAALASCARVEAAVRAGDPPYDGSHGAWLSVLAALGPVPPA</sequence>
<evidence type="ECO:0000259" key="1">
    <source>
        <dbReference type="Pfam" id="PF04167"/>
    </source>
</evidence>
<organism evidence="2 3">
    <name type="scientific">Nocardioides perillae</name>
    <dbReference type="NCBI Taxonomy" id="1119534"/>
    <lineage>
        <taxon>Bacteria</taxon>
        <taxon>Bacillati</taxon>
        <taxon>Actinomycetota</taxon>
        <taxon>Actinomycetes</taxon>
        <taxon>Propionibacteriales</taxon>
        <taxon>Nocardioidaceae</taxon>
        <taxon>Nocardioides</taxon>
    </lineage>
</organism>
<evidence type="ECO:0000313" key="3">
    <source>
        <dbReference type="Proteomes" id="UP000544110"/>
    </source>
</evidence>
<reference evidence="2 3" key="1">
    <citation type="submission" date="2020-07" db="EMBL/GenBank/DDBJ databases">
        <title>Sequencing the genomes of 1000 actinobacteria strains.</title>
        <authorList>
            <person name="Klenk H.-P."/>
        </authorList>
    </citation>
    <scope>NUCLEOTIDE SEQUENCE [LARGE SCALE GENOMIC DNA]</scope>
    <source>
        <strain evidence="2 3">DSM 24552</strain>
    </source>
</reference>
<dbReference type="Proteomes" id="UP000544110">
    <property type="component" value="Unassembled WGS sequence"/>
</dbReference>
<dbReference type="InterPro" id="IPR035930">
    <property type="entry name" value="FomD-like_sf"/>
</dbReference>
<protein>
    <recommendedName>
        <fullName evidence="1">DUF402 domain-containing protein</fullName>
    </recommendedName>
</protein>
<evidence type="ECO:0000313" key="2">
    <source>
        <dbReference type="EMBL" id="NYG56898.1"/>
    </source>
</evidence>
<dbReference type="SUPFAM" id="SSF159234">
    <property type="entry name" value="FomD-like"/>
    <property type="match status" value="1"/>
</dbReference>
<dbReference type="Gene3D" id="2.40.380.10">
    <property type="entry name" value="FomD-like"/>
    <property type="match status" value="1"/>
</dbReference>
<comment type="caution">
    <text evidence="2">The sequence shown here is derived from an EMBL/GenBank/DDBJ whole genome shotgun (WGS) entry which is preliminary data.</text>
</comment>
<dbReference type="EMBL" id="JACCAC010000001">
    <property type="protein sequence ID" value="NYG56898.1"/>
    <property type="molecule type" value="Genomic_DNA"/>
</dbReference>
<proteinExistence type="predicted"/>
<keyword evidence="3" id="KW-1185">Reference proteome</keyword>
<accession>A0A7Y9RY59</accession>
<feature type="domain" description="DUF402" evidence="1">
    <location>
        <begin position="42"/>
        <end position="165"/>
    </location>
</feature>
<dbReference type="Pfam" id="PF04167">
    <property type="entry name" value="DUF402"/>
    <property type="match status" value="1"/>
</dbReference>
<gene>
    <name evidence="2" type="ORF">BJ989_003202</name>
</gene>
<name>A0A7Y9RY59_9ACTN</name>
<dbReference type="RefSeq" id="WP_179519080.1">
    <property type="nucleotide sequence ID" value="NZ_JACCAC010000001.1"/>
</dbReference>
<dbReference type="InterPro" id="IPR007295">
    <property type="entry name" value="DUF402"/>
</dbReference>